<dbReference type="EMBL" id="MPUH01000623">
    <property type="protein sequence ID" value="OMJ76593.1"/>
    <property type="molecule type" value="Genomic_DNA"/>
</dbReference>
<evidence type="ECO:0000256" key="4">
    <source>
        <dbReference type="PROSITE-ProRule" id="PRU00322"/>
    </source>
</evidence>
<reference evidence="7 8" key="1">
    <citation type="submission" date="2016-11" db="EMBL/GenBank/DDBJ databases">
        <title>The macronuclear genome of Stentor coeruleus: a giant cell with tiny introns.</title>
        <authorList>
            <person name="Slabodnick M."/>
            <person name="Ruby J.G."/>
            <person name="Reiff S.B."/>
            <person name="Swart E.C."/>
            <person name="Gosai S."/>
            <person name="Prabakaran S."/>
            <person name="Witkowska E."/>
            <person name="Larue G.E."/>
            <person name="Fisher S."/>
            <person name="Freeman R.M."/>
            <person name="Gunawardena J."/>
            <person name="Chu W."/>
            <person name="Stover N.A."/>
            <person name="Gregory B.D."/>
            <person name="Nowacki M."/>
            <person name="Derisi J."/>
            <person name="Roy S.W."/>
            <person name="Marshall W.F."/>
            <person name="Sood P."/>
        </authorList>
    </citation>
    <scope>NUCLEOTIDE SEQUENCE [LARGE SCALE GENOMIC DNA]</scope>
    <source>
        <strain evidence="7">WM001</strain>
    </source>
</reference>
<keyword evidence="2 4" id="KW-0863">Zinc-finger</keyword>
<dbReference type="PROSITE" id="PS01358">
    <property type="entry name" value="ZF_RANBP2_1"/>
    <property type="match status" value="2"/>
</dbReference>
<dbReference type="InterPro" id="IPR001876">
    <property type="entry name" value="Znf_RanBP2"/>
</dbReference>
<feature type="coiled-coil region" evidence="5">
    <location>
        <begin position="676"/>
        <end position="727"/>
    </location>
</feature>
<evidence type="ECO:0000256" key="1">
    <source>
        <dbReference type="ARBA" id="ARBA00022723"/>
    </source>
</evidence>
<evidence type="ECO:0000256" key="5">
    <source>
        <dbReference type="SAM" id="Coils"/>
    </source>
</evidence>
<gene>
    <name evidence="7" type="ORF">SteCoe_24002</name>
</gene>
<evidence type="ECO:0000259" key="6">
    <source>
        <dbReference type="PROSITE" id="PS50199"/>
    </source>
</evidence>
<evidence type="ECO:0000256" key="3">
    <source>
        <dbReference type="ARBA" id="ARBA00022833"/>
    </source>
</evidence>
<dbReference type="OrthoDB" id="424012at2759"/>
<keyword evidence="8" id="KW-1185">Reference proteome</keyword>
<proteinExistence type="predicted"/>
<organism evidence="7 8">
    <name type="scientific">Stentor coeruleus</name>
    <dbReference type="NCBI Taxonomy" id="5963"/>
    <lineage>
        <taxon>Eukaryota</taxon>
        <taxon>Sar</taxon>
        <taxon>Alveolata</taxon>
        <taxon>Ciliophora</taxon>
        <taxon>Postciliodesmatophora</taxon>
        <taxon>Heterotrichea</taxon>
        <taxon>Heterotrichida</taxon>
        <taxon>Stentoridae</taxon>
        <taxon>Stentor</taxon>
    </lineage>
</organism>
<keyword evidence="5" id="KW-0175">Coiled coil</keyword>
<evidence type="ECO:0000256" key="2">
    <source>
        <dbReference type="ARBA" id="ARBA00022771"/>
    </source>
</evidence>
<feature type="domain" description="RanBP2-type" evidence="6">
    <location>
        <begin position="884"/>
        <end position="913"/>
    </location>
</feature>
<dbReference type="AlphaFoldDB" id="A0A1R2BII4"/>
<dbReference type="SMART" id="SM00547">
    <property type="entry name" value="ZnF_RBZ"/>
    <property type="match status" value="6"/>
</dbReference>
<name>A0A1R2BII4_9CILI</name>
<sequence length="1034" mass="121139">MSTSSLHLKGIKFEINCEDLDSFLIAAIKLFLTCDKFIDSIIKAGLKCANSKSHQCTVSSLYKVIEQAKTNKKIDIQPLRQTLADLHKEDDKFNIQSPDWDIVEAISSILNMIHLKAMNYSCIMLNEEALSVNCNESCPFHSNFYFGIDEEYLCKCGNKNITSWDYTNACQFFNISDIFEDYHQEISEGLIMTPKFLIKRDRVEGNSKSFLNKIINNLQTKLINARSENCFLDECPIQNSKISFILTKCPEYYLVNCIWDSINPPYLNVMLATVAISPTLMLNQIYGVGPETRYNLKGIIFQKNTRFDYACRYGDKWSFTGIHEDSGWIELLQEVTVMKYLPVLIVYQKAPIDQPYDFNLKIHKLVYIEKFACECHEYEKLFEKPVFSNNEMSSKLFANQKKSPKTIIKPINPSNFKSDIPAQEFTSEPEYKKPENILSDSKSLKNPEVAYNPSSLTNSSKNLLERVNLDPKILNSVSEVVKTPQKYDFNSENFWKCKCGNFNDNNIEVCGKCFEIKQGVKGWVCKNCKSKNGPEYKIICSTCGNGNKNGPEYKIICSTCGNGNEENFGLINFYDKYNTYDKQNEEIPIHYKQEENFGLINFYDKYNTYDKQNEEIPIQYKQEIIGKDEVKDIRQIDLRGLNEKQDKTNEDKRKELEKNKIIDYRKEQELKRQKELEKYEAEVRENEIMQKHMELEKQKEIKRQKELEKYEAEVRENEIMKKYMELENQKAIEIKKQQPMVKKFIDYENKKSEKAQMIYPEPKNPNYSPKKEEIVNIWECKCGSSNMDDWEICQKCNEIKPGLEGWVCNFCKVRNPDKFSYKCIGCGNSKNSKIVLGQDYWSCKSCNTANSDMVYICEECGEFKDSVMNFRYKFQSKFKPEVEKSDTWKCKNCQTQNFVLQVKCSYCKKAKIEEKNEYNEENVLKNDDWICACKTVNKKYNSLCRNCYTRNEKNVEIQRTVVKEPTRQIEKLRKDEELPKKCSVCYREFILIECPFCKDIFRRADNCRNCKKSMSSVDICSTCNRNSRVRQNMK</sequence>
<comment type="caution">
    <text evidence="7">The sequence shown here is derived from an EMBL/GenBank/DDBJ whole genome shotgun (WGS) entry which is preliminary data.</text>
</comment>
<dbReference type="GO" id="GO:0008270">
    <property type="term" value="F:zinc ion binding"/>
    <property type="evidence" value="ECO:0007669"/>
    <property type="project" value="UniProtKB-KW"/>
</dbReference>
<protein>
    <recommendedName>
        <fullName evidence="6">RanBP2-type domain-containing protein</fullName>
    </recommendedName>
</protein>
<keyword evidence="1" id="KW-0479">Metal-binding</keyword>
<dbReference type="PROSITE" id="PS50199">
    <property type="entry name" value="ZF_RANBP2_2"/>
    <property type="match status" value="1"/>
</dbReference>
<evidence type="ECO:0000313" key="7">
    <source>
        <dbReference type="EMBL" id="OMJ76593.1"/>
    </source>
</evidence>
<dbReference type="Proteomes" id="UP000187209">
    <property type="component" value="Unassembled WGS sequence"/>
</dbReference>
<keyword evidence="3" id="KW-0862">Zinc</keyword>
<evidence type="ECO:0000313" key="8">
    <source>
        <dbReference type="Proteomes" id="UP000187209"/>
    </source>
</evidence>
<accession>A0A1R2BII4</accession>